<evidence type="ECO:0000259" key="10">
    <source>
        <dbReference type="PROSITE" id="PS50968"/>
    </source>
</evidence>
<dbReference type="GO" id="GO:0005524">
    <property type="term" value="F:ATP binding"/>
    <property type="evidence" value="ECO:0007669"/>
    <property type="project" value="UniProtKB-UniRule"/>
</dbReference>
<dbReference type="AlphaFoldDB" id="A0AAV9IES4"/>
<dbReference type="InterPro" id="IPR005482">
    <property type="entry name" value="Biotin_COase_C"/>
</dbReference>
<dbReference type="Pfam" id="PF02786">
    <property type="entry name" value="CPSase_L_D2"/>
    <property type="match status" value="1"/>
</dbReference>
<dbReference type="CDD" id="cd06850">
    <property type="entry name" value="biotinyl_domain"/>
    <property type="match status" value="1"/>
</dbReference>
<evidence type="ECO:0000256" key="3">
    <source>
        <dbReference type="ARBA" id="ARBA00022598"/>
    </source>
</evidence>
<dbReference type="SUPFAM" id="SSF51246">
    <property type="entry name" value="Rudiment single hybrid motif"/>
    <property type="match status" value="1"/>
</dbReference>
<dbReference type="FunFam" id="3.40.50.20:FF:000010">
    <property type="entry name" value="Propionyl-CoA carboxylase subunit alpha"/>
    <property type="match status" value="1"/>
</dbReference>
<dbReference type="PROSITE" id="PS00866">
    <property type="entry name" value="CPSASE_1"/>
    <property type="match status" value="1"/>
</dbReference>
<evidence type="ECO:0000256" key="7">
    <source>
        <dbReference type="ARBA" id="ARBA00023128"/>
    </source>
</evidence>
<evidence type="ECO:0000256" key="2">
    <source>
        <dbReference type="ARBA" id="ARBA00004305"/>
    </source>
</evidence>
<dbReference type="FunFam" id="2.40.50.100:FF:000003">
    <property type="entry name" value="Acetyl-CoA carboxylase biotin carboxyl carrier protein"/>
    <property type="match status" value="1"/>
</dbReference>
<dbReference type="InterPro" id="IPR011054">
    <property type="entry name" value="Rudment_hybrid_motif"/>
</dbReference>
<keyword evidence="14" id="KW-1185">Reference proteome</keyword>
<accession>A0AAV9IES4</accession>
<dbReference type="InterPro" id="IPR011053">
    <property type="entry name" value="Single_hybrid_motif"/>
</dbReference>
<evidence type="ECO:0000313" key="14">
    <source>
        <dbReference type="Proteomes" id="UP001300502"/>
    </source>
</evidence>
<dbReference type="Pfam" id="PF00364">
    <property type="entry name" value="Biotin_lipoyl"/>
    <property type="match status" value="1"/>
</dbReference>
<dbReference type="SMART" id="SM00878">
    <property type="entry name" value="Biotin_carb_C"/>
    <property type="match status" value="1"/>
</dbReference>
<dbReference type="InterPro" id="IPR016185">
    <property type="entry name" value="PreATP-grasp_dom_sf"/>
</dbReference>
<dbReference type="EMBL" id="JANCYU010000034">
    <property type="protein sequence ID" value="KAK4525892.1"/>
    <property type="molecule type" value="Genomic_DNA"/>
</dbReference>
<feature type="domain" description="Lipoyl-binding" evidence="10">
    <location>
        <begin position="767"/>
        <end position="843"/>
    </location>
</feature>
<keyword evidence="3" id="KW-0436">Ligase</keyword>
<dbReference type="Proteomes" id="UP001300502">
    <property type="component" value="Unassembled WGS sequence"/>
</dbReference>
<comment type="caution">
    <text evidence="13">The sequence shown here is derived from an EMBL/GenBank/DDBJ whole genome shotgun (WGS) entry which is preliminary data.</text>
</comment>
<evidence type="ECO:0000259" key="11">
    <source>
        <dbReference type="PROSITE" id="PS50975"/>
    </source>
</evidence>
<dbReference type="InterPro" id="IPR011764">
    <property type="entry name" value="Biotin_carboxylation_dom"/>
</dbReference>
<evidence type="ECO:0000256" key="1">
    <source>
        <dbReference type="ARBA" id="ARBA00001953"/>
    </source>
</evidence>
<gene>
    <name evidence="13" type="ORF">GAYE_SCF17G3801</name>
</gene>
<dbReference type="SUPFAM" id="SSF56059">
    <property type="entry name" value="Glutathione synthetase ATP-binding domain-like"/>
    <property type="match status" value="1"/>
</dbReference>
<evidence type="ECO:0000259" key="12">
    <source>
        <dbReference type="PROSITE" id="PS50979"/>
    </source>
</evidence>
<dbReference type="PROSITE" id="PS50979">
    <property type="entry name" value="BC"/>
    <property type="match status" value="1"/>
</dbReference>
<dbReference type="Pfam" id="PF02785">
    <property type="entry name" value="Biotin_carb_C"/>
    <property type="match status" value="1"/>
</dbReference>
<dbReference type="PROSITE" id="PS50968">
    <property type="entry name" value="BIOTINYL_LIPOYL"/>
    <property type="match status" value="1"/>
</dbReference>
<dbReference type="InterPro" id="IPR005479">
    <property type="entry name" value="CPAse_ATP-bd"/>
</dbReference>
<dbReference type="FunFam" id="3.30.470.20:FF:000028">
    <property type="entry name" value="Methylcrotonoyl-CoA carboxylase subunit alpha, mitochondrial"/>
    <property type="match status" value="1"/>
</dbReference>
<dbReference type="PANTHER" id="PTHR18866:SF33">
    <property type="entry name" value="METHYLCROTONOYL-COA CARBOXYLASE SUBUNIT ALPHA, MITOCHONDRIAL-RELATED"/>
    <property type="match status" value="1"/>
</dbReference>
<dbReference type="PROSITE" id="PS00188">
    <property type="entry name" value="BIOTIN"/>
    <property type="match status" value="1"/>
</dbReference>
<dbReference type="SUPFAM" id="SSF52440">
    <property type="entry name" value="PreATP-grasp domain"/>
    <property type="match status" value="1"/>
</dbReference>
<dbReference type="InterPro" id="IPR050856">
    <property type="entry name" value="Biotin_carboxylase_complex"/>
</dbReference>
<dbReference type="InterPro" id="IPR001882">
    <property type="entry name" value="Biotin_BS"/>
</dbReference>
<feature type="domain" description="Biotin carboxylation" evidence="12">
    <location>
        <begin position="71"/>
        <end position="546"/>
    </location>
</feature>
<sequence>MWRSRVAAKRNCVESFYKSICCSHICTPLSLDYGLQKHSFHNISCIFESFQEESPSEAGKVIDRNAQPSFRFDKLLVANRGEIACRVFQTARRLGLKTVAIYSDADRNSMHVDWADEAVRIGPPAPSESYLNMDAIIQAAKQVGAQVIHPGYGFLSENSVFAEKCQQNDILFVGPPVAAIKKMGSKAAARSIMQAAGVPVVPGYHGEDQSDKRLLEEAKRIGFPVMIKPSMGGGGKGMKIAHSESEFSSLLEASRTEALSSFGDSHILLEKYLAASRHVEVQIVGDKHGNFVHLYERDCSVQRRHQKIIEEAPAPGISSSLRSLLGETAVAAAKAVGYENAGTVEFILDVTRLESSNQQQRKEEDWRENPPFYFMEMNTRLQVEHPVTEMITGQDLVEWQLRVTNGEYLPIVQQQQIPLRGHAMEARIYAENPFDHFLPQAGTIRKLVYPPKTQSFVSNPSSSSVVRMDSGVKQGDMVGVFYDPMIAKLIVSGHSREEARRNLIDALFQTRVFGIPTNIEFVQRILRLEEFASTGIDTGFLERNMEDLTMPLPGWAVRHCAVCASVAQFLFDSHVLQLRSSGDPWGMPSLSLFSLHLQQRYSMELIPDKYSSTVADKEIQVQLVRQESESLEFLAKLMDHQALVRVLEKQVILDEEDYQHSQPKTWAIKTAAQASTDYRIRMKLEWKLPQESGMLSLQDSFREWIDVYQVGSEVVVYRQGASMDSTNRDKSGPGASFKEWTDSSAIVARFKRSKRMLAFERGESLETTSTGLSHGAVQSPMPGRIVKVLANVGQQVKQGDPILVLEAMKMTHQILAPIDGTVKGIYFGPNDLVSGEATLFEIQPQQKQEK</sequence>
<evidence type="ECO:0000256" key="5">
    <source>
        <dbReference type="ARBA" id="ARBA00022840"/>
    </source>
</evidence>
<keyword evidence="6" id="KW-0809">Transit peptide</keyword>
<dbReference type="InterPro" id="IPR000089">
    <property type="entry name" value="Biotin_lipoyl"/>
</dbReference>
<evidence type="ECO:0008006" key="15">
    <source>
        <dbReference type="Google" id="ProtNLM"/>
    </source>
</evidence>
<dbReference type="PROSITE" id="PS00867">
    <property type="entry name" value="CPSASE_2"/>
    <property type="match status" value="1"/>
</dbReference>
<dbReference type="GO" id="GO:0004485">
    <property type="term" value="F:methylcrotonoyl-CoA carboxylase activity"/>
    <property type="evidence" value="ECO:0007669"/>
    <property type="project" value="TreeGrafter"/>
</dbReference>
<dbReference type="PANTHER" id="PTHR18866">
    <property type="entry name" value="CARBOXYLASE:PYRUVATE/ACETYL-COA/PROPIONYL-COA CARBOXYLASE"/>
    <property type="match status" value="1"/>
</dbReference>
<dbReference type="Pfam" id="PF00289">
    <property type="entry name" value="Biotin_carb_N"/>
    <property type="match status" value="1"/>
</dbReference>
<evidence type="ECO:0000256" key="9">
    <source>
        <dbReference type="PROSITE-ProRule" id="PRU00409"/>
    </source>
</evidence>
<keyword evidence="7" id="KW-0496">Mitochondrion</keyword>
<comment type="cofactor">
    <cofactor evidence="1">
        <name>biotin</name>
        <dbReference type="ChEBI" id="CHEBI:57586"/>
    </cofactor>
</comment>
<comment type="subcellular location">
    <subcellularLocation>
        <location evidence="2">Mitochondrion matrix</location>
    </subcellularLocation>
</comment>
<keyword evidence="5 9" id="KW-0067">ATP-binding</keyword>
<dbReference type="PROSITE" id="PS50975">
    <property type="entry name" value="ATP_GRASP"/>
    <property type="match status" value="1"/>
</dbReference>
<dbReference type="FunFam" id="3.30.1490.20:FF:000003">
    <property type="entry name" value="acetyl-CoA carboxylase isoform X1"/>
    <property type="match status" value="1"/>
</dbReference>
<dbReference type="InterPro" id="IPR011761">
    <property type="entry name" value="ATP-grasp"/>
</dbReference>
<dbReference type="Gene3D" id="2.40.50.100">
    <property type="match status" value="1"/>
</dbReference>
<keyword evidence="4 9" id="KW-0547">Nucleotide-binding</keyword>
<evidence type="ECO:0000256" key="8">
    <source>
        <dbReference type="ARBA" id="ARBA00023267"/>
    </source>
</evidence>
<dbReference type="SUPFAM" id="SSF51230">
    <property type="entry name" value="Single hybrid motif"/>
    <property type="match status" value="1"/>
</dbReference>
<organism evidence="13 14">
    <name type="scientific">Galdieria yellowstonensis</name>
    <dbReference type="NCBI Taxonomy" id="3028027"/>
    <lineage>
        <taxon>Eukaryota</taxon>
        <taxon>Rhodophyta</taxon>
        <taxon>Bangiophyceae</taxon>
        <taxon>Galdieriales</taxon>
        <taxon>Galdieriaceae</taxon>
        <taxon>Galdieria</taxon>
    </lineage>
</organism>
<evidence type="ECO:0000313" key="13">
    <source>
        <dbReference type="EMBL" id="KAK4525892.1"/>
    </source>
</evidence>
<evidence type="ECO:0000256" key="6">
    <source>
        <dbReference type="ARBA" id="ARBA00022946"/>
    </source>
</evidence>
<keyword evidence="8" id="KW-0092">Biotin</keyword>
<dbReference type="InterPro" id="IPR005481">
    <property type="entry name" value="BC-like_N"/>
</dbReference>
<proteinExistence type="predicted"/>
<name>A0AAV9IES4_9RHOD</name>
<reference evidence="13 14" key="1">
    <citation type="submission" date="2022-07" db="EMBL/GenBank/DDBJ databases">
        <title>Genome-wide signatures of adaptation to extreme environments.</title>
        <authorList>
            <person name="Cho C.H."/>
            <person name="Yoon H.S."/>
        </authorList>
    </citation>
    <scope>NUCLEOTIDE SEQUENCE [LARGE SCALE GENOMIC DNA]</scope>
    <source>
        <strain evidence="13 14">108.79 E11</strain>
    </source>
</reference>
<feature type="domain" description="ATP-grasp" evidence="11">
    <location>
        <begin position="190"/>
        <end position="405"/>
    </location>
</feature>
<dbReference type="GO" id="GO:0005759">
    <property type="term" value="C:mitochondrial matrix"/>
    <property type="evidence" value="ECO:0007669"/>
    <property type="project" value="UniProtKB-SubCell"/>
</dbReference>
<dbReference type="GO" id="GO:0046872">
    <property type="term" value="F:metal ion binding"/>
    <property type="evidence" value="ECO:0007669"/>
    <property type="project" value="InterPro"/>
</dbReference>
<protein>
    <recommendedName>
        <fullName evidence="15">Methylcrotonoyl-CoA carboxylase</fullName>
    </recommendedName>
</protein>
<dbReference type="Gene3D" id="3.30.470.20">
    <property type="entry name" value="ATP-grasp fold, B domain"/>
    <property type="match status" value="1"/>
</dbReference>
<evidence type="ECO:0000256" key="4">
    <source>
        <dbReference type="ARBA" id="ARBA00022741"/>
    </source>
</evidence>